<protein>
    <submittedName>
        <fullName evidence="2">Alanine--tRNA ligase</fullName>
    </submittedName>
</protein>
<comment type="caution">
    <text evidence="2">The sequence shown here is derived from an EMBL/GenBank/DDBJ whole genome shotgun (WGS) entry which is preliminary data.</text>
</comment>
<dbReference type="Gene3D" id="3.40.710.10">
    <property type="entry name" value="DD-peptidase/beta-lactamase superfamily"/>
    <property type="match status" value="1"/>
</dbReference>
<dbReference type="SUPFAM" id="SSF56601">
    <property type="entry name" value="beta-lactamase/transpeptidase-like"/>
    <property type="match status" value="1"/>
</dbReference>
<dbReference type="PANTHER" id="PTHR46825">
    <property type="entry name" value="D-ALANYL-D-ALANINE-CARBOXYPEPTIDASE/ENDOPEPTIDASE AMPH"/>
    <property type="match status" value="1"/>
</dbReference>
<keyword evidence="3" id="KW-1185">Reference proteome</keyword>
<proteinExistence type="predicted"/>
<evidence type="ECO:0000259" key="1">
    <source>
        <dbReference type="Pfam" id="PF00144"/>
    </source>
</evidence>
<dbReference type="InterPro" id="IPR050491">
    <property type="entry name" value="AmpC-like"/>
</dbReference>
<evidence type="ECO:0000313" key="2">
    <source>
        <dbReference type="EMBL" id="OXA54801.1"/>
    </source>
</evidence>
<dbReference type="PANTHER" id="PTHR46825:SF15">
    <property type="entry name" value="BETA-LACTAMASE-RELATED DOMAIN-CONTAINING PROTEIN"/>
    <property type="match status" value="1"/>
</dbReference>
<evidence type="ECO:0000313" key="3">
    <source>
        <dbReference type="Proteomes" id="UP000198287"/>
    </source>
</evidence>
<reference evidence="2 3" key="1">
    <citation type="submission" date="2015-12" db="EMBL/GenBank/DDBJ databases">
        <title>The genome of Folsomia candida.</title>
        <authorList>
            <person name="Faddeeva A."/>
            <person name="Derks M.F."/>
            <person name="Anvar Y."/>
            <person name="Smit S."/>
            <person name="Van Straalen N."/>
            <person name="Roelofs D."/>
        </authorList>
    </citation>
    <scope>NUCLEOTIDE SEQUENCE [LARGE SCALE GENOMIC DNA]</scope>
    <source>
        <strain evidence="2 3">VU population</strain>
        <tissue evidence="2">Whole body</tissue>
    </source>
</reference>
<dbReference type="Pfam" id="PF00144">
    <property type="entry name" value="Beta-lactamase"/>
    <property type="match status" value="1"/>
</dbReference>
<feature type="domain" description="Beta-lactamase-related" evidence="1">
    <location>
        <begin position="21"/>
        <end position="258"/>
    </location>
</feature>
<name>A0A226EDC9_FOLCA</name>
<dbReference type="Proteomes" id="UP000198287">
    <property type="component" value="Unassembled WGS sequence"/>
</dbReference>
<dbReference type="InterPro" id="IPR012338">
    <property type="entry name" value="Beta-lactam/transpept-like"/>
</dbReference>
<keyword evidence="2" id="KW-0436">Ligase</keyword>
<organism evidence="2 3">
    <name type="scientific">Folsomia candida</name>
    <name type="common">Springtail</name>
    <dbReference type="NCBI Taxonomy" id="158441"/>
    <lineage>
        <taxon>Eukaryota</taxon>
        <taxon>Metazoa</taxon>
        <taxon>Ecdysozoa</taxon>
        <taxon>Arthropoda</taxon>
        <taxon>Hexapoda</taxon>
        <taxon>Collembola</taxon>
        <taxon>Entomobryomorpha</taxon>
        <taxon>Isotomoidea</taxon>
        <taxon>Isotomidae</taxon>
        <taxon>Proisotominae</taxon>
        <taxon>Folsomia</taxon>
    </lineage>
</organism>
<dbReference type="GO" id="GO:0016874">
    <property type="term" value="F:ligase activity"/>
    <property type="evidence" value="ECO:0007669"/>
    <property type="project" value="UniProtKB-KW"/>
</dbReference>
<sequence length="438" mass="48661">MYNYQTPLVHLSSLELDVAVLDTPIRVLAPGYNFTLSDRYRTESTTFRDLLSHKVCTFPELPGMFVQSYTGSDDIYYRHRYAPEYCSFRDGFAYNNGLIGMAGDIIAYMGNTTFTDMVDFSILRKDGGLLRYNSELLKSVVIVNAAGGILSSPLDMLKYMQFHLNLGKVGDQQIVPENVMSWLTTPSNMQFRGVIKTGDNPNATVDLNVAYGLCLNVGIYDGWLRLSHGGYITPYESSMHIFPTLNLGIFIVMNGPGSVSGTLYPVNVLVNDIFDTLQGNAKRSSQIAPVGQPSDLTVGPYPVRRRYANDNQVNVGAELKIEPEEAVGLFGSGFNGEMNITMRTNLDGVPQLYVEYGIWGHGWLTQSSNATFTIAWDTDYWMMSWSNQVGATEVTLFFVDVDTIQYLEAGFQSATNFERGLRLDDLPAIPYAPDSCGL</sequence>
<gene>
    <name evidence="2" type="ORF">Fcan01_11471</name>
</gene>
<dbReference type="InterPro" id="IPR001466">
    <property type="entry name" value="Beta-lactam-related"/>
</dbReference>
<accession>A0A226EDC9</accession>
<dbReference type="AlphaFoldDB" id="A0A226EDC9"/>
<dbReference type="OrthoDB" id="5946976at2759"/>
<dbReference type="EMBL" id="LNIX01000005">
    <property type="protein sequence ID" value="OXA54801.1"/>
    <property type="molecule type" value="Genomic_DNA"/>
</dbReference>